<evidence type="ECO:0000313" key="4">
    <source>
        <dbReference type="Proteomes" id="UP000266272"/>
    </source>
</evidence>
<dbReference type="EMBL" id="PXOA01000030">
    <property type="protein sequence ID" value="RFU81697.1"/>
    <property type="molecule type" value="Genomic_DNA"/>
</dbReference>
<dbReference type="AlphaFoldDB" id="A0A395P0X5"/>
<feature type="compositionally biased region" description="Low complexity" evidence="1">
    <location>
        <begin position="210"/>
        <end position="221"/>
    </location>
</feature>
<dbReference type="OrthoDB" id="4777991at2759"/>
<dbReference type="Proteomes" id="UP000266272">
    <property type="component" value="Unassembled WGS sequence"/>
</dbReference>
<accession>A0A395P0X5</accession>
<keyword evidence="2" id="KW-0732">Signal</keyword>
<evidence type="ECO:0000256" key="1">
    <source>
        <dbReference type="SAM" id="MobiDB-lite"/>
    </source>
</evidence>
<proteinExistence type="predicted"/>
<name>A0A395P0X5_TRIAR</name>
<gene>
    <name evidence="3" type="ORF">TARUN_482</name>
</gene>
<sequence>MQTTLLFLWIATLSSAELFVNYDQKLEDRPRLYTVVKEDVGRLEIPSKSSSKNDNGKVSLGAQLKPREALDILLGKRQSCPQGYGYCPTSAVRMDTVTLKDPSVAQLVPVIVAKLVAAPAIACRYYWYYYWTYSIDIQASIVTSTRSTTWTTFSVKTTDAGAASEYFSSKSKTLSLPTPAAATSLESLAGSTSFVSRSSDRPSPSPSPSPTESSVTEAPSPTFNPVPSSPDDNDSSTTSRTSSSATTSLLHNGGDSPPSSGGGNGGGNGGDDSSGAKPLWTGSDWKNVWILVLGAGTGVLAVIL</sequence>
<comment type="caution">
    <text evidence="3">The sequence shown here is derived from an EMBL/GenBank/DDBJ whole genome shotgun (WGS) entry which is preliminary data.</text>
</comment>
<protein>
    <submittedName>
        <fullName evidence="3">Carbohydrate-binding module family 18</fullName>
    </submittedName>
</protein>
<evidence type="ECO:0000256" key="2">
    <source>
        <dbReference type="SAM" id="SignalP"/>
    </source>
</evidence>
<dbReference type="STRING" id="490622.A0A395P0X5"/>
<feature type="region of interest" description="Disordered" evidence="1">
    <location>
        <begin position="192"/>
        <end position="278"/>
    </location>
</feature>
<reference evidence="3 4" key="1">
    <citation type="journal article" date="2018" name="PLoS Pathog.">
        <title>Evolution of structural diversity of trichothecenes, a family of toxins produced by plant pathogenic and entomopathogenic fungi.</title>
        <authorList>
            <person name="Proctor R.H."/>
            <person name="McCormick S.P."/>
            <person name="Kim H.S."/>
            <person name="Cardoza R.E."/>
            <person name="Stanley A.M."/>
            <person name="Lindo L."/>
            <person name="Kelly A."/>
            <person name="Brown D.W."/>
            <person name="Lee T."/>
            <person name="Vaughan M.M."/>
            <person name="Alexander N.J."/>
            <person name="Busman M."/>
            <person name="Gutierrez S."/>
        </authorList>
    </citation>
    <scope>NUCLEOTIDE SEQUENCE [LARGE SCALE GENOMIC DNA]</scope>
    <source>
        <strain evidence="3 4">IBT 40837</strain>
    </source>
</reference>
<feature type="compositionally biased region" description="Gly residues" evidence="1">
    <location>
        <begin position="260"/>
        <end position="272"/>
    </location>
</feature>
<organism evidence="3 4">
    <name type="scientific">Trichoderma arundinaceum</name>
    <dbReference type="NCBI Taxonomy" id="490622"/>
    <lineage>
        <taxon>Eukaryota</taxon>
        <taxon>Fungi</taxon>
        <taxon>Dikarya</taxon>
        <taxon>Ascomycota</taxon>
        <taxon>Pezizomycotina</taxon>
        <taxon>Sordariomycetes</taxon>
        <taxon>Hypocreomycetidae</taxon>
        <taxon>Hypocreales</taxon>
        <taxon>Hypocreaceae</taxon>
        <taxon>Trichoderma</taxon>
    </lineage>
</organism>
<feature type="compositionally biased region" description="Low complexity" evidence="1">
    <location>
        <begin position="235"/>
        <end position="259"/>
    </location>
</feature>
<feature type="chain" id="PRO_5017201782" evidence="2">
    <location>
        <begin position="17"/>
        <end position="304"/>
    </location>
</feature>
<evidence type="ECO:0000313" key="3">
    <source>
        <dbReference type="EMBL" id="RFU81697.1"/>
    </source>
</evidence>
<keyword evidence="4" id="KW-1185">Reference proteome</keyword>
<feature type="signal peptide" evidence="2">
    <location>
        <begin position="1"/>
        <end position="16"/>
    </location>
</feature>